<proteinExistence type="predicted"/>
<evidence type="ECO:0000313" key="3">
    <source>
        <dbReference type="EMBL" id="QKC74703.1"/>
    </source>
</evidence>
<dbReference type="PANTHER" id="PTHR21366">
    <property type="entry name" value="GLYOXALASE FAMILY PROTEIN"/>
    <property type="match status" value="1"/>
</dbReference>
<accession>A0A6M7UF92</accession>
<keyword evidence="4" id="KW-1185">Reference proteome</keyword>
<reference evidence="3 4" key="1">
    <citation type="submission" date="2018-10" db="EMBL/GenBank/DDBJ databases">
        <authorList>
            <person name="Perry B.J."/>
            <person name="Sullivan J.T."/>
            <person name="Murphy R.J.T."/>
            <person name="Ramsay J.P."/>
            <person name="Ronson C.W."/>
        </authorList>
    </citation>
    <scope>NUCLEOTIDE SEQUENCE [LARGE SCALE GENOMIC DNA]</scope>
    <source>
        <strain evidence="3 4">NZP2014</strain>
    </source>
</reference>
<sequence>MPIGSKATAARLPGEPTLDGPIDARTRPTHDPDFRWLKGSVLAALRLNHVSLRVRDLAASAKFYQDALQLPEIACGAGKSNIRWFGLGEGQSLHLIEGDFGKTFVTMSTHFCISTTDFAQALQHLKSEGISFCNLAGEIGKEHVRADGQRSVYLRDPDGYWIEVNGDY</sequence>
<feature type="domain" description="VOC" evidence="2">
    <location>
        <begin position="46"/>
        <end position="167"/>
    </location>
</feature>
<evidence type="ECO:0000256" key="1">
    <source>
        <dbReference type="SAM" id="MobiDB-lite"/>
    </source>
</evidence>
<evidence type="ECO:0000313" key="4">
    <source>
        <dbReference type="Proteomes" id="UP000503339"/>
    </source>
</evidence>
<dbReference type="InterPro" id="IPR004360">
    <property type="entry name" value="Glyas_Fos-R_dOase_dom"/>
</dbReference>
<dbReference type="InterPro" id="IPR029068">
    <property type="entry name" value="Glyas_Bleomycin-R_OHBP_Dase"/>
</dbReference>
<dbReference type="EMBL" id="CP033361">
    <property type="protein sequence ID" value="QKC74703.1"/>
    <property type="molecule type" value="Genomic_DNA"/>
</dbReference>
<dbReference type="AlphaFoldDB" id="A0A6M7UF92"/>
<dbReference type="SUPFAM" id="SSF54593">
    <property type="entry name" value="Glyoxalase/Bleomycin resistance protein/Dihydroxybiphenyl dioxygenase"/>
    <property type="match status" value="1"/>
</dbReference>
<dbReference type="Pfam" id="PF00903">
    <property type="entry name" value="Glyoxalase"/>
    <property type="match status" value="1"/>
</dbReference>
<dbReference type="PROSITE" id="PS51819">
    <property type="entry name" value="VOC"/>
    <property type="match status" value="1"/>
</dbReference>
<evidence type="ECO:0000259" key="2">
    <source>
        <dbReference type="PROSITE" id="PS51819"/>
    </source>
</evidence>
<dbReference type="InterPro" id="IPR050383">
    <property type="entry name" value="GlyoxalaseI/FosfomycinResist"/>
</dbReference>
<feature type="region of interest" description="Disordered" evidence="1">
    <location>
        <begin position="1"/>
        <end position="26"/>
    </location>
</feature>
<gene>
    <name evidence="3" type="ORF">EB233_03410</name>
</gene>
<dbReference type="Proteomes" id="UP000503339">
    <property type="component" value="Chromosome"/>
</dbReference>
<dbReference type="KEGG" id="merd:EB233_03410"/>
<protein>
    <recommendedName>
        <fullName evidence="2">VOC domain-containing protein</fullName>
    </recommendedName>
</protein>
<name>A0A6M7UF92_9HYPH</name>
<dbReference type="InterPro" id="IPR037523">
    <property type="entry name" value="VOC_core"/>
</dbReference>
<organism evidence="3 4">
    <name type="scientific">Mesorhizobium erdmanii</name>
    <dbReference type="NCBI Taxonomy" id="1777866"/>
    <lineage>
        <taxon>Bacteria</taxon>
        <taxon>Pseudomonadati</taxon>
        <taxon>Pseudomonadota</taxon>
        <taxon>Alphaproteobacteria</taxon>
        <taxon>Hyphomicrobiales</taxon>
        <taxon>Phyllobacteriaceae</taxon>
        <taxon>Mesorhizobium</taxon>
    </lineage>
</organism>
<dbReference type="Gene3D" id="3.10.180.10">
    <property type="entry name" value="2,3-Dihydroxybiphenyl 1,2-Dioxygenase, domain 1"/>
    <property type="match status" value="1"/>
</dbReference>